<sequence length="184" mass="19673">MKKTLSLVLALALCLSFASLAMAETFGLGVVSSIDSSSAAYVEDGDAYDGKAQVDTTICALWLDDEGKIIDVHFDVAQIKVPFSVEGALLTDENTDLRSKMEKGADYGMLKASAIGKEWFEQVQAFEAYCVGKTVDEVLGMPTKALNEAHPTTPDVEELATTCTMDIGAFLEALEKASNDACAR</sequence>
<keyword evidence="1" id="KW-0732">Signal</keyword>
<organism evidence="2 3">
    <name type="scientific">Candidatus Avichristensenella intestinipullorum</name>
    <dbReference type="NCBI Taxonomy" id="2840693"/>
    <lineage>
        <taxon>Bacteria</taxon>
        <taxon>Bacillati</taxon>
        <taxon>Bacillota</taxon>
        <taxon>Clostridia</taxon>
        <taxon>Candidatus Avichristensenella</taxon>
    </lineage>
</organism>
<evidence type="ECO:0000313" key="3">
    <source>
        <dbReference type="Proteomes" id="UP000886819"/>
    </source>
</evidence>
<proteinExistence type="predicted"/>
<evidence type="ECO:0000313" key="2">
    <source>
        <dbReference type="EMBL" id="HIQ61961.1"/>
    </source>
</evidence>
<reference evidence="2" key="1">
    <citation type="submission" date="2020-10" db="EMBL/GenBank/DDBJ databases">
        <authorList>
            <person name="Gilroy R."/>
        </authorList>
    </citation>
    <scope>NUCLEOTIDE SEQUENCE</scope>
    <source>
        <strain evidence="2">ChiHile30-977</strain>
    </source>
</reference>
<dbReference type="AlphaFoldDB" id="A0A9D0YTH7"/>
<evidence type="ECO:0000256" key="1">
    <source>
        <dbReference type="SAM" id="SignalP"/>
    </source>
</evidence>
<dbReference type="EMBL" id="DVFI01000001">
    <property type="protein sequence ID" value="HIQ61961.1"/>
    <property type="molecule type" value="Genomic_DNA"/>
</dbReference>
<name>A0A9D0YTH7_9FIRM</name>
<protein>
    <submittedName>
        <fullName evidence="2">Uncharacterized protein</fullName>
    </submittedName>
</protein>
<dbReference type="Gene3D" id="3.90.1010.20">
    <property type="match status" value="1"/>
</dbReference>
<accession>A0A9D0YTH7</accession>
<comment type="caution">
    <text evidence="2">The sequence shown here is derived from an EMBL/GenBank/DDBJ whole genome shotgun (WGS) entry which is preliminary data.</text>
</comment>
<feature type="chain" id="PRO_5038800892" evidence="1">
    <location>
        <begin position="24"/>
        <end position="184"/>
    </location>
</feature>
<dbReference type="Proteomes" id="UP000886819">
    <property type="component" value="Unassembled WGS sequence"/>
</dbReference>
<gene>
    <name evidence="2" type="ORF">IAA66_00045</name>
</gene>
<feature type="signal peptide" evidence="1">
    <location>
        <begin position="1"/>
        <end position="23"/>
    </location>
</feature>
<reference evidence="2" key="2">
    <citation type="journal article" date="2021" name="PeerJ">
        <title>Extensive microbial diversity within the chicken gut microbiome revealed by metagenomics and culture.</title>
        <authorList>
            <person name="Gilroy R."/>
            <person name="Ravi A."/>
            <person name="Getino M."/>
            <person name="Pursley I."/>
            <person name="Horton D.L."/>
            <person name="Alikhan N.F."/>
            <person name="Baker D."/>
            <person name="Gharbi K."/>
            <person name="Hall N."/>
            <person name="Watson M."/>
            <person name="Adriaenssens E.M."/>
            <person name="Foster-Nyarko E."/>
            <person name="Jarju S."/>
            <person name="Secka A."/>
            <person name="Antonio M."/>
            <person name="Oren A."/>
            <person name="Chaudhuri R.R."/>
            <person name="La Ragione R."/>
            <person name="Hildebrand F."/>
            <person name="Pallen M.J."/>
        </authorList>
    </citation>
    <scope>NUCLEOTIDE SEQUENCE</scope>
    <source>
        <strain evidence="2">ChiHile30-977</strain>
    </source>
</reference>